<evidence type="ECO:0000256" key="1">
    <source>
        <dbReference type="SAM" id="MobiDB-lite"/>
    </source>
</evidence>
<organism evidence="2 3">
    <name type="scientific">Tetrapyrgos nigripes</name>
    <dbReference type="NCBI Taxonomy" id="182062"/>
    <lineage>
        <taxon>Eukaryota</taxon>
        <taxon>Fungi</taxon>
        <taxon>Dikarya</taxon>
        <taxon>Basidiomycota</taxon>
        <taxon>Agaricomycotina</taxon>
        <taxon>Agaricomycetes</taxon>
        <taxon>Agaricomycetidae</taxon>
        <taxon>Agaricales</taxon>
        <taxon>Marasmiineae</taxon>
        <taxon>Marasmiaceae</taxon>
        <taxon>Tetrapyrgos</taxon>
    </lineage>
</organism>
<feature type="region of interest" description="Disordered" evidence="1">
    <location>
        <begin position="1"/>
        <end position="83"/>
    </location>
</feature>
<feature type="compositionally biased region" description="Low complexity" evidence="1">
    <location>
        <begin position="1"/>
        <end position="12"/>
    </location>
</feature>
<keyword evidence="3" id="KW-1185">Reference proteome</keyword>
<reference evidence="2 3" key="1">
    <citation type="journal article" date="2020" name="ISME J.">
        <title>Uncovering the hidden diversity of litter-decomposition mechanisms in mushroom-forming fungi.</title>
        <authorList>
            <person name="Floudas D."/>
            <person name="Bentzer J."/>
            <person name="Ahren D."/>
            <person name="Johansson T."/>
            <person name="Persson P."/>
            <person name="Tunlid A."/>
        </authorList>
    </citation>
    <scope>NUCLEOTIDE SEQUENCE [LARGE SCALE GENOMIC DNA]</scope>
    <source>
        <strain evidence="2 3">CBS 291.85</strain>
    </source>
</reference>
<dbReference type="EMBL" id="JAACJM010000195">
    <property type="protein sequence ID" value="KAF5338556.1"/>
    <property type="molecule type" value="Genomic_DNA"/>
</dbReference>
<gene>
    <name evidence="2" type="ORF">D9758_016531</name>
</gene>
<protein>
    <submittedName>
        <fullName evidence="2">Uncharacterized protein</fullName>
    </submittedName>
</protein>
<feature type="compositionally biased region" description="Pro residues" evidence="1">
    <location>
        <begin position="49"/>
        <end position="61"/>
    </location>
</feature>
<accession>A0A8H5CBB2</accession>
<dbReference type="Proteomes" id="UP000559256">
    <property type="component" value="Unassembled WGS sequence"/>
</dbReference>
<evidence type="ECO:0000313" key="2">
    <source>
        <dbReference type="EMBL" id="KAF5338556.1"/>
    </source>
</evidence>
<dbReference type="AlphaFoldDB" id="A0A8H5CBB2"/>
<proteinExistence type="predicted"/>
<comment type="caution">
    <text evidence="2">The sequence shown here is derived from an EMBL/GenBank/DDBJ whole genome shotgun (WGS) entry which is preliminary data.</text>
</comment>
<sequence>MTPTPSDGSHGHGCSHSHSHSTHALPWVGPASSLPPQAYHPSNQWAPSSPMPAQPSFVPPPEARDHVPPGVTPGSGGTPLPSNVNVEFMEDTLISRLRRLRVVLRCLLEVVGWEVVWVVVVWEVDTLG</sequence>
<name>A0A8H5CBB2_9AGAR</name>
<evidence type="ECO:0000313" key="3">
    <source>
        <dbReference type="Proteomes" id="UP000559256"/>
    </source>
</evidence>